<dbReference type="Proteomes" id="UP000295192">
    <property type="component" value="Unassembled WGS sequence"/>
</dbReference>
<dbReference type="SMART" id="SM00360">
    <property type="entry name" value="RRM"/>
    <property type="match status" value="1"/>
</dbReference>
<feature type="compositionally biased region" description="Polar residues" evidence="3">
    <location>
        <begin position="140"/>
        <end position="154"/>
    </location>
</feature>
<dbReference type="InterPro" id="IPR000504">
    <property type="entry name" value="RRM_dom"/>
</dbReference>
<dbReference type="OMA" id="YRFERHS"/>
<dbReference type="InterPro" id="IPR035979">
    <property type="entry name" value="RBD_domain_sf"/>
</dbReference>
<dbReference type="Pfam" id="PF00076">
    <property type="entry name" value="RRM_1"/>
    <property type="match status" value="1"/>
</dbReference>
<evidence type="ECO:0000256" key="1">
    <source>
        <dbReference type="ARBA" id="ARBA00022884"/>
    </source>
</evidence>
<feature type="domain" description="RRM" evidence="4">
    <location>
        <begin position="203"/>
        <end position="277"/>
    </location>
</feature>
<feature type="compositionally biased region" description="Basic and acidic residues" evidence="3">
    <location>
        <begin position="159"/>
        <end position="168"/>
    </location>
</feature>
<evidence type="ECO:0000256" key="3">
    <source>
        <dbReference type="SAM" id="MobiDB-lite"/>
    </source>
</evidence>
<feature type="region of interest" description="Disordered" evidence="3">
    <location>
        <begin position="1"/>
        <end position="194"/>
    </location>
</feature>
<feature type="compositionally biased region" description="Polar residues" evidence="3">
    <location>
        <begin position="10"/>
        <end position="23"/>
    </location>
</feature>
<accession>A0A484BMU2</accession>
<organism evidence="5 6">
    <name type="scientific">Drosophila navojoa</name>
    <name type="common">Fruit fly</name>
    <dbReference type="NCBI Taxonomy" id="7232"/>
    <lineage>
        <taxon>Eukaryota</taxon>
        <taxon>Metazoa</taxon>
        <taxon>Ecdysozoa</taxon>
        <taxon>Arthropoda</taxon>
        <taxon>Hexapoda</taxon>
        <taxon>Insecta</taxon>
        <taxon>Pterygota</taxon>
        <taxon>Neoptera</taxon>
        <taxon>Endopterygota</taxon>
        <taxon>Diptera</taxon>
        <taxon>Brachycera</taxon>
        <taxon>Muscomorpha</taxon>
        <taxon>Ephydroidea</taxon>
        <taxon>Drosophilidae</taxon>
        <taxon>Drosophila</taxon>
    </lineage>
</organism>
<evidence type="ECO:0000313" key="5">
    <source>
        <dbReference type="EMBL" id="TDG50004.1"/>
    </source>
</evidence>
<keyword evidence="6" id="KW-1185">Reference proteome</keyword>
<dbReference type="EMBL" id="LSRL02000018">
    <property type="protein sequence ID" value="TDG50004.1"/>
    <property type="molecule type" value="Genomic_DNA"/>
</dbReference>
<dbReference type="OrthoDB" id="7858373at2759"/>
<proteinExistence type="predicted"/>
<feature type="compositionally biased region" description="Polar residues" evidence="3">
    <location>
        <begin position="98"/>
        <end position="114"/>
    </location>
</feature>
<feature type="compositionally biased region" description="Polar residues" evidence="3">
    <location>
        <begin position="66"/>
        <end position="91"/>
    </location>
</feature>
<dbReference type="CDD" id="cd00590">
    <property type="entry name" value="RRM_SF"/>
    <property type="match status" value="1"/>
</dbReference>
<dbReference type="AlphaFoldDB" id="A0A484BMU2"/>
<reference evidence="5 6" key="1">
    <citation type="journal article" date="2019" name="J. Hered.">
        <title>An Improved Genome Assembly for Drosophila navojoa, the Basal Species in the mojavensis Cluster.</title>
        <authorList>
            <person name="Vanderlinde T."/>
            <person name="Dupim E.G."/>
            <person name="Nazario-Yepiz N.O."/>
            <person name="Carvalho A.B."/>
        </authorList>
    </citation>
    <scope>NUCLEOTIDE SEQUENCE [LARGE SCALE GENOMIC DNA]</scope>
    <source>
        <strain evidence="5">Navoj_Jal97</strain>
        <tissue evidence="5">Whole organism</tissue>
    </source>
</reference>
<name>A0A484BMU2_DRONA</name>
<evidence type="ECO:0000259" key="4">
    <source>
        <dbReference type="PROSITE" id="PS50102"/>
    </source>
</evidence>
<protein>
    <recommendedName>
        <fullName evidence="4">RRM domain-containing protein</fullName>
    </recommendedName>
</protein>
<dbReference type="Gene3D" id="3.30.70.330">
    <property type="match status" value="1"/>
</dbReference>
<feature type="compositionally biased region" description="Low complexity" evidence="3">
    <location>
        <begin position="128"/>
        <end position="139"/>
    </location>
</feature>
<dbReference type="GO" id="GO:0003723">
    <property type="term" value="F:RNA binding"/>
    <property type="evidence" value="ECO:0007669"/>
    <property type="project" value="UniProtKB-UniRule"/>
</dbReference>
<dbReference type="InterPro" id="IPR012677">
    <property type="entry name" value="Nucleotide-bd_a/b_plait_sf"/>
</dbReference>
<keyword evidence="1 2" id="KW-0694">RNA-binding</keyword>
<feature type="compositionally biased region" description="Basic and acidic residues" evidence="3">
    <location>
        <begin position="43"/>
        <end position="63"/>
    </location>
</feature>
<evidence type="ECO:0000256" key="2">
    <source>
        <dbReference type="PROSITE-ProRule" id="PRU00176"/>
    </source>
</evidence>
<gene>
    <name evidence="5" type="ORF">AWZ03_003514</name>
</gene>
<comment type="caution">
    <text evidence="5">The sequence shown here is derived from an EMBL/GenBank/DDBJ whole genome shotgun (WGS) entry which is preliminary data.</text>
</comment>
<dbReference type="SUPFAM" id="SSF54928">
    <property type="entry name" value="RNA-binding domain, RBD"/>
    <property type="match status" value="1"/>
</dbReference>
<dbReference type="PROSITE" id="PS50102">
    <property type="entry name" value="RRM"/>
    <property type="match status" value="1"/>
</dbReference>
<sequence>MGPPARVSYRRSSQLPNTPAQEPSDVKQQQKMEPQAVPAEPNPRTKDGARRLSLEPKVLEPKALDPQTQANEHSAQPYRRSSQYLTPSQYKYQHHQSDGNQMQRRHSINSSSPQLPGYSPMPPQPGLPTQSTAAPTTQPYRRSSQCFPTPSDPNTFRYDYNDKAKNKAADSIQHSSKKTEHLRRRTYGPPSHLISSSDLDDKNILYIRNLSMEIVHHQVFELFSSFGNLKRVYVHQRSDNYKYAMIIYISEESVKRALSANPHRLNDKKYICQQANPWHLGHFKIDSQLSASIDTTNSRDRFRMRLPYGVVMRSYFYESHPSPSQSSRADGEPKKRSALLPNLCLALLHYTDTKQPLPKSECKTEPAPVMSYQQQLFAGMDKSYRFERHSYTNFVAYQKKPGHYESVPIDLEVGLTAIAYADIRDKLELISFHYR</sequence>
<evidence type="ECO:0000313" key="6">
    <source>
        <dbReference type="Proteomes" id="UP000295192"/>
    </source>
</evidence>